<dbReference type="Proteomes" id="UP001208570">
    <property type="component" value="Unassembled WGS sequence"/>
</dbReference>
<feature type="compositionally biased region" description="Polar residues" evidence="1">
    <location>
        <begin position="206"/>
        <end position="237"/>
    </location>
</feature>
<dbReference type="EMBL" id="JAODUP010000439">
    <property type="protein sequence ID" value="KAK2149732.1"/>
    <property type="molecule type" value="Genomic_DNA"/>
</dbReference>
<keyword evidence="3" id="KW-1185">Reference proteome</keyword>
<evidence type="ECO:0000313" key="3">
    <source>
        <dbReference type="Proteomes" id="UP001208570"/>
    </source>
</evidence>
<comment type="caution">
    <text evidence="2">The sequence shown here is derived from an EMBL/GenBank/DDBJ whole genome shotgun (WGS) entry which is preliminary data.</text>
</comment>
<feature type="compositionally biased region" description="Basic and acidic residues" evidence="1">
    <location>
        <begin position="193"/>
        <end position="205"/>
    </location>
</feature>
<reference evidence="2" key="1">
    <citation type="journal article" date="2023" name="Mol. Biol. Evol.">
        <title>Third-Generation Sequencing Reveals the Adaptive Role of the Epigenome in Three Deep-Sea Polychaetes.</title>
        <authorList>
            <person name="Perez M."/>
            <person name="Aroh O."/>
            <person name="Sun Y."/>
            <person name="Lan Y."/>
            <person name="Juniper S.K."/>
            <person name="Young C.R."/>
            <person name="Angers B."/>
            <person name="Qian P.Y."/>
        </authorList>
    </citation>
    <scope>NUCLEOTIDE SEQUENCE</scope>
    <source>
        <strain evidence="2">P08H-3</strain>
    </source>
</reference>
<name>A0AAD9JBH0_9ANNE</name>
<feature type="compositionally biased region" description="Basic residues" evidence="1">
    <location>
        <begin position="112"/>
        <end position="123"/>
    </location>
</feature>
<evidence type="ECO:0000313" key="2">
    <source>
        <dbReference type="EMBL" id="KAK2149732.1"/>
    </source>
</evidence>
<sequence>MPIKVKKFGGSSKSRQQQPDAAPQVEDADRYPAPVEKVAESVAETVVEAIHDADSSTASEDEEEETAAKEREVVVEDSSPSSEEESEREEHHQLEEGQEQEEEGEKRESKAPKRWIKSSKKKSKNEIGDDLKMNDSKKKEKRVKGMEMTISNEDNKRNEQSTEKTKKSKKQKTDIKKAFRNLKSRLGGKRKSRNEVQEISIKPETETPQQCWATDSVSRLNKQTPNSSRTNSAQSKTSKTRDDDDDDDGIEVIYDAAYQGGESE</sequence>
<evidence type="ECO:0000256" key="1">
    <source>
        <dbReference type="SAM" id="MobiDB-lite"/>
    </source>
</evidence>
<proteinExistence type="predicted"/>
<feature type="compositionally biased region" description="Basic residues" evidence="1">
    <location>
        <begin position="178"/>
        <end position="192"/>
    </location>
</feature>
<feature type="compositionally biased region" description="Basic and acidic residues" evidence="1">
    <location>
        <begin position="124"/>
        <end position="138"/>
    </location>
</feature>
<protein>
    <submittedName>
        <fullName evidence="2">Uncharacterized protein</fullName>
    </submittedName>
</protein>
<accession>A0AAD9JBH0</accession>
<feature type="compositionally biased region" description="Basic and acidic residues" evidence="1">
    <location>
        <begin position="153"/>
        <end position="177"/>
    </location>
</feature>
<dbReference type="AlphaFoldDB" id="A0AAD9JBH0"/>
<organism evidence="2 3">
    <name type="scientific">Paralvinella palmiformis</name>
    <dbReference type="NCBI Taxonomy" id="53620"/>
    <lineage>
        <taxon>Eukaryota</taxon>
        <taxon>Metazoa</taxon>
        <taxon>Spiralia</taxon>
        <taxon>Lophotrochozoa</taxon>
        <taxon>Annelida</taxon>
        <taxon>Polychaeta</taxon>
        <taxon>Sedentaria</taxon>
        <taxon>Canalipalpata</taxon>
        <taxon>Terebellida</taxon>
        <taxon>Terebelliformia</taxon>
        <taxon>Alvinellidae</taxon>
        <taxon>Paralvinella</taxon>
    </lineage>
</organism>
<feature type="region of interest" description="Disordered" evidence="1">
    <location>
        <begin position="1"/>
        <end position="250"/>
    </location>
</feature>
<gene>
    <name evidence="2" type="ORF">LSH36_439g02014</name>
</gene>